<evidence type="ECO:0000256" key="2">
    <source>
        <dbReference type="SAM" id="MobiDB-lite"/>
    </source>
</evidence>
<feature type="coiled-coil region" evidence="1">
    <location>
        <begin position="207"/>
        <end position="241"/>
    </location>
</feature>
<gene>
    <name evidence="3" type="ORF">LS72_005185</name>
</gene>
<accession>A0A4V6YSR1</accession>
<dbReference type="AlphaFoldDB" id="A0A4V6YSR1"/>
<proteinExistence type="predicted"/>
<feature type="region of interest" description="Disordered" evidence="2">
    <location>
        <begin position="58"/>
        <end position="91"/>
    </location>
</feature>
<protein>
    <submittedName>
        <fullName evidence="3">Uncharacterized protein</fullName>
    </submittedName>
</protein>
<dbReference type="EMBL" id="JRPC02000011">
    <property type="protein sequence ID" value="TLE15954.1"/>
    <property type="molecule type" value="Genomic_DNA"/>
</dbReference>
<sequence>MPTGEQETPYKDLDYEAILNMDYGYRTEATIAQNAKDIAREHNLDELSVKEELDRINQFQQKDKETREEEIVEQKEQEKNQEVGQVDKKIEESTQSIQKPLIIEQLEKEIQQWEKTQEIETNKNHSPSPKEKIEIAQNTITELNNNSPLVKEAIETELSKQTFQEEINELLIEKEYRNNQAINPQNQENTTNPLDKINSQETRTEENKFTNLSDEELEEKIKELEAKRGQEEEHLKEIVMQFTPKDIAELLQQLYKLDKSLSQIIETEQTKQLAESENKMREFQKLLEKDKLEALTKIVGDISDKYIQLQSEKEQILESKKEYEALNQLMENKEKPEIIQERIQRIHKELPNFKKDYPNTIKKATEYPKEYEKSQSKPQEKGISL</sequence>
<evidence type="ECO:0000313" key="3">
    <source>
        <dbReference type="EMBL" id="TLE15954.1"/>
    </source>
</evidence>
<feature type="region of interest" description="Disordered" evidence="2">
    <location>
        <begin position="357"/>
        <end position="385"/>
    </location>
</feature>
<keyword evidence="4" id="KW-1185">Reference proteome</keyword>
<feature type="coiled-coil region" evidence="1">
    <location>
        <begin position="273"/>
        <end position="333"/>
    </location>
</feature>
<name>A0A4V6YSR1_9HELI</name>
<evidence type="ECO:0000313" key="4">
    <source>
        <dbReference type="Proteomes" id="UP000029920"/>
    </source>
</evidence>
<comment type="caution">
    <text evidence="3">The sequence shown here is derived from an EMBL/GenBank/DDBJ whole genome shotgun (WGS) entry which is preliminary data.</text>
</comment>
<keyword evidence="1" id="KW-0175">Coiled coil</keyword>
<dbReference type="Proteomes" id="UP000029920">
    <property type="component" value="Unassembled WGS sequence"/>
</dbReference>
<evidence type="ECO:0000256" key="1">
    <source>
        <dbReference type="SAM" id="Coils"/>
    </source>
</evidence>
<dbReference type="RefSeq" id="WP_034552600.1">
    <property type="nucleotide sequence ID" value="NZ_JRPC02000011.1"/>
</dbReference>
<reference evidence="3 4" key="1">
    <citation type="journal article" date="2014" name="Genome Announc.">
        <title>Draft genome sequences of eight enterohepatic helicobacter species isolated from both laboratory and wild rodents.</title>
        <authorList>
            <person name="Sheh A."/>
            <person name="Shen Z."/>
            <person name="Fox J.G."/>
        </authorList>
    </citation>
    <scope>NUCLEOTIDE SEQUENCE [LARGE SCALE GENOMIC DNA]</scope>
    <source>
        <strain evidence="3 4">MIT-03-7007</strain>
    </source>
</reference>
<organism evidence="3 4">
    <name type="scientific">Helicobacter apodemus</name>
    <dbReference type="NCBI Taxonomy" id="135569"/>
    <lineage>
        <taxon>Bacteria</taxon>
        <taxon>Pseudomonadati</taxon>
        <taxon>Campylobacterota</taxon>
        <taxon>Epsilonproteobacteria</taxon>
        <taxon>Campylobacterales</taxon>
        <taxon>Helicobacteraceae</taxon>
        <taxon>Helicobacter</taxon>
    </lineage>
</organism>